<comment type="caution">
    <text evidence="1">The sequence shown here is derived from an EMBL/GenBank/DDBJ whole genome shotgun (WGS) entry which is preliminary data.</text>
</comment>
<name>A0A392UP85_9FABA</name>
<evidence type="ECO:0000313" key="1">
    <source>
        <dbReference type="EMBL" id="MCI74256.1"/>
    </source>
</evidence>
<reference evidence="1 2" key="1">
    <citation type="journal article" date="2018" name="Front. Plant Sci.">
        <title>Red Clover (Trifolium pratense) and Zigzag Clover (T. medium) - A Picture of Genomic Similarities and Differences.</title>
        <authorList>
            <person name="Dluhosova J."/>
            <person name="Istvanek J."/>
            <person name="Nedelnik J."/>
            <person name="Repkova J."/>
        </authorList>
    </citation>
    <scope>NUCLEOTIDE SEQUENCE [LARGE SCALE GENOMIC DNA]</scope>
    <source>
        <strain evidence="2">cv. 10/8</strain>
        <tissue evidence="1">Leaf</tissue>
    </source>
</reference>
<dbReference type="PANTHER" id="PTHR32108:SF9">
    <property type="entry name" value="REVERSE TRANSCRIPTASE RNASE H-LIKE DOMAIN-CONTAINING PROTEIN"/>
    <property type="match status" value="1"/>
</dbReference>
<proteinExistence type="predicted"/>
<feature type="non-terminal residue" evidence="1">
    <location>
        <position position="69"/>
    </location>
</feature>
<accession>A0A392UP85</accession>
<dbReference type="PANTHER" id="PTHR32108">
    <property type="entry name" value="DNA-DIRECTED RNA POLYMERASE SUBUNIT ALPHA"/>
    <property type="match status" value="1"/>
</dbReference>
<dbReference type="AlphaFoldDB" id="A0A392UP85"/>
<dbReference type="Proteomes" id="UP000265520">
    <property type="component" value="Unassembled WGS sequence"/>
</dbReference>
<dbReference type="EMBL" id="LXQA010856711">
    <property type="protein sequence ID" value="MCI74256.1"/>
    <property type="molecule type" value="Genomic_DNA"/>
</dbReference>
<organism evidence="1 2">
    <name type="scientific">Trifolium medium</name>
    <dbReference type="NCBI Taxonomy" id="97028"/>
    <lineage>
        <taxon>Eukaryota</taxon>
        <taxon>Viridiplantae</taxon>
        <taxon>Streptophyta</taxon>
        <taxon>Embryophyta</taxon>
        <taxon>Tracheophyta</taxon>
        <taxon>Spermatophyta</taxon>
        <taxon>Magnoliopsida</taxon>
        <taxon>eudicotyledons</taxon>
        <taxon>Gunneridae</taxon>
        <taxon>Pentapetalae</taxon>
        <taxon>rosids</taxon>
        <taxon>fabids</taxon>
        <taxon>Fabales</taxon>
        <taxon>Fabaceae</taxon>
        <taxon>Papilionoideae</taxon>
        <taxon>50 kb inversion clade</taxon>
        <taxon>NPAAA clade</taxon>
        <taxon>Hologalegina</taxon>
        <taxon>IRL clade</taxon>
        <taxon>Trifolieae</taxon>
        <taxon>Trifolium</taxon>
    </lineage>
</organism>
<protein>
    <submittedName>
        <fullName evidence="1">Uncharacterized protein</fullName>
    </submittedName>
</protein>
<keyword evidence="2" id="KW-1185">Reference proteome</keyword>
<evidence type="ECO:0000313" key="2">
    <source>
        <dbReference type="Proteomes" id="UP000265520"/>
    </source>
</evidence>
<sequence length="69" mass="7475">MKVLDQAFVDHDVTIDQFGGIVGNITACNNLSFSDEELPEEGRNHNLALHISMNCQSDALSNVLIDTGS</sequence>